<evidence type="ECO:0000313" key="1">
    <source>
        <dbReference type="EMBL" id="CAF0770609.1"/>
    </source>
</evidence>
<comment type="caution">
    <text evidence="2">The sequence shown here is derived from an EMBL/GenBank/DDBJ whole genome shotgun (WGS) entry which is preliminary data.</text>
</comment>
<reference evidence="2" key="1">
    <citation type="submission" date="2021-02" db="EMBL/GenBank/DDBJ databases">
        <authorList>
            <person name="Nowell W R."/>
        </authorList>
    </citation>
    <scope>NUCLEOTIDE SEQUENCE</scope>
</reference>
<evidence type="ECO:0000313" key="5">
    <source>
        <dbReference type="Proteomes" id="UP000663829"/>
    </source>
</evidence>
<sequence length="203" mass="23356">MKTLEQKERLSGNVIRNNCQEKLKRLWESLNELKPCQAKHNDPTLVRSDWEAVCCQLKRAHKTHRISGTKRSALSGIVSPMIGLFWPILWDGNFENVDANEPGKQDIDRFVEMVMDYKEKLEPALPKTEYETFKNLLDEYKIDKSIRVFYSKLCPYCLAERKHSEIQGTLRMGLGISTPVCKQCNTELNTMTLMPSTTKAASN</sequence>
<dbReference type="EMBL" id="CAJOBC010008546">
    <property type="protein sequence ID" value="CAF3964499.1"/>
    <property type="molecule type" value="Genomic_DNA"/>
</dbReference>
<evidence type="ECO:0000313" key="2">
    <source>
        <dbReference type="EMBL" id="CAF1199965.1"/>
    </source>
</evidence>
<dbReference type="Proteomes" id="UP000681722">
    <property type="component" value="Unassembled WGS sequence"/>
</dbReference>
<name>A0A814WBI4_9BILA</name>
<evidence type="ECO:0000313" key="4">
    <source>
        <dbReference type="EMBL" id="CAF3964499.1"/>
    </source>
</evidence>
<keyword evidence="5" id="KW-1185">Reference proteome</keyword>
<evidence type="ECO:0000313" key="3">
    <source>
        <dbReference type="EMBL" id="CAF3551452.1"/>
    </source>
</evidence>
<dbReference type="Proteomes" id="UP000663829">
    <property type="component" value="Unassembled WGS sequence"/>
</dbReference>
<accession>A0A814WBI4</accession>
<protein>
    <submittedName>
        <fullName evidence="2">Uncharacterized protein</fullName>
    </submittedName>
</protein>
<dbReference type="EMBL" id="CAJNOK010000711">
    <property type="protein sequence ID" value="CAF0770609.1"/>
    <property type="molecule type" value="Genomic_DNA"/>
</dbReference>
<dbReference type="Proteomes" id="UP000677228">
    <property type="component" value="Unassembled WGS sequence"/>
</dbReference>
<gene>
    <name evidence="2" type="ORF">GPM918_LOCUS23668</name>
    <name evidence="1" type="ORF">OVA965_LOCUS3064</name>
    <name evidence="4" type="ORF">SRO942_LOCUS23667</name>
    <name evidence="3" type="ORF">TMI583_LOCUS3063</name>
</gene>
<dbReference type="AlphaFoldDB" id="A0A814WBI4"/>
<dbReference type="EMBL" id="CAJOBA010000711">
    <property type="protein sequence ID" value="CAF3551452.1"/>
    <property type="molecule type" value="Genomic_DNA"/>
</dbReference>
<dbReference type="Proteomes" id="UP000682733">
    <property type="component" value="Unassembled WGS sequence"/>
</dbReference>
<dbReference type="EMBL" id="CAJNOQ010008545">
    <property type="protein sequence ID" value="CAF1199965.1"/>
    <property type="molecule type" value="Genomic_DNA"/>
</dbReference>
<organism evidence="2 5">
    <name type="scientific">Didymodactylos carnosus</name>
    <dbReference type="NCBI Taxonomy" id="1234261"/>
    <lineage>
        <taxon>Eukaryota</taxon>
        <taxon>Metazoa</taxon>
        <taxon>Spiralia</taxon>
        <taxon>Gnathifera</taxon>
        <taxon>Rotifera</taxon>
        <taxon>Eurotatoria</taxon>
        <taxon>Bdelloidea</taxon>
        <taxon>Philodinida</taxon>
        <taxon>Philodinidae</taxon>
        <taxon>Didymodactylos</taxon>
    </lineage>
</organism>
<proteinExistence type="predicted"/>